<comment type="caution">
    <text evidence="3">The sequence shown here is derived from an EMBL/GenBank/DDBJ whole genome shotgun (WGS) entry which is preliminary data.</text>
</comment>
<dbReference type="Gene3D" id="3.40.50.1820">
    <property type="entry name" value="alpha/beta hydrolase"/>
    <property type="match status" value="1"/>
</dbReference>
<sequence length="283" mass="31995">MNSIQKIDFVLTPAHGRSFGVDARLIRSGQAKPVVIFVHGFKGFKDWGHFNLLADYFAQQEFVFIKLNLSHNGTTLDSEDLTDMEAFGQNNFSIELEDLRTLIDYLFRSPNDLPPEEVNLDKLYLIGHSRGGGLVILKAAEEPRVKAVAGWAPISDLAMRWPEQVLTDWQKNGVHYIYNSRINQDMPLYYQLVEDFRANHSRLDIPSVVTRLKQPLFIIHAEDDETLPVSMAHELKANQPATEVIILPAGGHTFGGKHPFPETTLPPAAQFVADQTITFFRKL</sequence>
<keyword evidence="4" id="KW-1185">Reference proteome</keyword>
<evidence type="ECO:0000256" key="1">
    <source>
        <dbReference type="ARBA" id="ARBA00022801"/>
    </source>
</evidence>
<feature type="domain" description="Dienelactone hydrolase" evidence="2">
    <location>
        <begin position="22"/>
        <end position="260"/>
    </location>
</feature>
<protein>
    <submittedName>
        <fullName evidence="3">Dienelactone hydrolase</fullName>
    </submittedName>
</protein>
<evidence type="ECO:0000313" key="3">
    <source>
        <dbReference type="EMBL" id="PSR53511.1"/>
    </source>
</evidence>
<evidence type="ECO:0000259" key="2">
    <source>
        <dbReference type="Pfam" id="PF01738"/>
    </source>
</evidence>
<dbReference type="RefSeq" id="WP_106928209.1">
    <property type="nucleotide sequence ID" value="NZ_PYFT01000001.1"/>
</dbReference>
<evidence type="ECO:0000313" key="4">
    <source>
        <dbReference type="Proteomes" id="UP000240357"/>
    </source>
</evidence>
<reference evidence="3 4" key="1">
    <citation type="submission" date="2018-03" db="EMBL/GenBank/DDBJ databases">
        <title>Adhaeribacter sp. HMF7605 Genome sequencing and assembly.</title>
        <authorList>
            <person name="Kang H."/>
            <person name="Kang J."/>
            <person name="Cha I."/>
            <person name="Kim H."/>
            <person name="Joh K."/>
        </authorList>
    </citation>
    <scope>NUCLEOTIDE SEQUENCE [LARGE SCALE GENOMIC DNA]</scope>
    <source>
        <strain evidence="3 4">HMF7605</strain>
    </source>
</reference>
<dbReference type="InterPro" id="IPR002925">
    <property type="entry name" value="Dienelactn_hydro"/>
</dbReference>
<dbReference type="EMBL" id="PYFT01000001">
    <property type="protein sequence ID" value="PSR53511.1"/>
    <property type="molecule type" value="Genomic_DNA"/>
</dbReference>
<dbReference type="AlphaFoldDB" id="A0A2T2YDA7"/>
<dbReference type="OrthoDB" id="9808543at2"/>
<gene>
    <name evidence="3" type="ORF">AHMF7605_08225</name>
</gene>
<dbReference type="SUPFAM" id="SSF53474">
    <property type="entry name" value="alpha/beta-Hydrolases"/>
    <property type="match status" value="1"/>
</dbReference>
<dbReference type="InterPro" id="IPR029058">
    <property type="entry name" value="AB_hydrolase_fold"/>
</dbReference>
<dbReference type="InterPro" id="IPR050261">
    <property type="entry name" value="FrsA_esterase"/>
</dbReference>
<dbReference type="GO" id="GO:0052689">
    <property type="term" value="F:carboxylic ester hydrolase activity"/>
    <property type="evidence" value="ECO:0007669"/>
    <property type="project" value="UniProtKB-ARBA"/>
</dbReference>
<dbReference type="Proteomes" id="UP000240357">
    <property type="component" value="Unassembled WGS sequence"/>
</dbReference>
<name>A0A2T2YDA7_9BACT</name>
<proteinExistence type="predicted"/>
<dbReference type="PANTHER" id="PTHR22946">
    <property type="entry name" value="DIENELACTONE HYDROLASE DOMAIN-CONTAINING PROTEIN-RELATED"/>
    <property type="match status" value="1"/>
</dbReference>
<accession>A0A2T2YDA7</accession>
<keyword evidence="1 3" id="KW-0378">Hydrolase</keyword>
<dbReference type="Pfam" id="PF01738">
    <property type="entry name" value="DLH"/>
    <property type="match status" value="1"/>
</dbReference>
<dbReference type="PANTHER" id="PTHR22946:SF9">
    <property type="entry name" value="POLYKETIDE TRANSFERASE AF380"/>
    <property type="match status" value="1"/>
</dbReference>
<organism evidence="3 4">
    <name type="scientific">Adhaeribacter arboris</name>
    <dbReference type="NCBI Taxonomy" id="2072846"/>
    <lineage>
        <taxon>Bacteria</taxon>
        <taxon>Pseudomonadati</taxon>
        <taxon>Bacteroidota</taxon>
        <taxon>Cytophagia</taxon>
        <taxon>Cytophagales</taxon>
        <taxon>Hymenobacteraceae</taxon>
        <taxon>Adhaeribacter</taxon>
    </lineage>
</organism>